<feature type="domain" description="Acyl-CoA oxidase/dehydrogenase middle" evidence="7">
    <location>
        <begin position="121"/>
        <end position="214"/>
    </location>
</feature>
<organism evidence="9 10">
    <name type="scientific">Saccharothrix australiensis</name>
    <dbReference type="NCBI Taxonomy" id="2072"/>
    <lineage>
        <taxon>Bacteria</taxon>
        <taxon>Bacillati</taxon>
        <taxon>Actinomycetota</taxon>
        <taxon>Actinomycetes</taxon>
        <taxon>Pseudonocardiales</taxon>
        <taxon>Pseudonocardiaceae</taxon>
        <taxon>Saccharothrix</taxon>
    </lineage>
</organism>
<feature type="domain" description="Acyl-CoA dehydrogenase/oxidase N-terminal" evidence="8">
    <location>
        <begin position="28"/>
        <end position="115"/>
    </location>
</feature>
<reference evidence="9 10" key="1">
    <citation type="submission" date="2018-10" db="EMBL/GenBank/DDBJ databases">
        <title>Sequencing the genomes of 1000 actinobacteria strains.</title>
        <authorList>
            <person name="Klenk H.-P."/>
        </authorList>
    </citation>
    <scope>NUCLEOTIDE SEQUENCE [LARGE SCALE GENOMIC DNA]</scope>
    <source>
        <strain evidence="9 10">DSM 43800</strain>
    </source>
</reference>
<dbReference type="SUPFAM" id="SSF56645">
    <property type="entry name" value="Acyl-CoA dehydrogenase NM domain-like"/>
    <property type="match status" value="1"/>
</dbReference>
<name>A0A495W1S5_9PSEU</name>
<dbReference type="InterPro" id="IPR009075">
    <property type="entry name" value="AcylCo_DH/oxidase_C"/>
</dbReference>
<dbReference type="AlphaFoldDB" id="A0A495W1S5"/>
<dbReference type="Pfam" id="PF02771">
    <property type="entry name" value="Acyl-CoA_dh_N"/>
    <property type="match status" value="1"/>
</dbReference>
<dbReference type="InterPro" id="IPR013786">
    <property type="entry name" value="AcylCoA_DH/ox_N"/>
</dbReference>
<dbReference type="InterPro" id="IPR006091">
    <property type="entry name" value="Acyl-CoA_Oxase/DH_mid-dom"/>
</dbReference>
<dbReference type="PROSITE" id="PS00072">
    <property type="entry name" value="ACYL_COA_DH_1"/>
    <property type="match status" value="1"/>
</dbReference>
<dbReference type="InterPro" id="IPR037069">
    <property type="entry name" value="AcylCoA_DH/ox_N_sf"/>
</dbReference>
<comment type="similarity">
    <text evidence="2 5">Belongs to the acyl-CoA dehydrogenase family.</text>
</comment>
<evidence type="ECO:0000256" key="4">
    <source>
        <dbReference type="ARBA" id="ARBA00022827"/>
    </source>
</evidence>
<evidence type="ECO:0000256" key="5">
    <source>
        <dbReference type="RuleBase" id="RU362125"/>
    </source>
</evidence>
<evidence type="ECO:0000259" key="6">
    <source>
        <dbReference type="Pfam" id="PF00441"/>
    </source>
</evidence>
<comment type="caution">
    <text evidence="9">The sequence shown here is derived from an EMBL/GenBank/DDBJ whole genome shotgun (WGS) entry which is preliminary data.</text>
</comment>
<dbReference type="PANTHER" id="PTHR43884">
    <property type="entry name" value="ACYL-COA DEHYDROGENASE"/>
    <property type="match status" value="1"/>
</dbReference>
<evidence type="ECO:0000256" key="1">
    <source>
        <dbReference type="ARBA" id="ARBA00001974"/>
    </source>
</evidence>
<dbReference type="Pfam" id="PF02770">
    <property type="entry name" value="Acyl-CoA_dh_M"/>
    <property type="match status" value="1"/>
</dbReference>
<dbReference type="Gene3D" id="2.40.110.10">
    <property type="entry name" value="Butyryl-CoA Dehydrogenase, subunit A, domain 2"/>
    <property type="match status" value="1"/>
</dbReference>
<comment type="cofactor">
    <cofactor evidence="1 5">
        <name>FAD</name>
        <dbReference type="ChEBI" id="CHEBI:57692"/>
    </cofactor>
</comment>
<dbReference type="Pfam" id="PF00441">
    <property type="entry name" value="Acyl-CoA_dh_1"/>
    <property type="match status" value="1"/>
</dbReference>
<dbReference type="InterPro" id="IPR009100">
    <property type="entry name" value="AcylCoA_DH/oxidase_NM_dom_sf"/>
</dbReference>
<evidence type="ECO:0000313" key="9">
    <source>
        <dbReference type="EMBL" id="RKT55641.1"/>
    </source>
</evidence>
<proteinExistence type="inferred from homology"/>
<evidence type="ECO:0000256" key="3">
    <source>
        <dbReference type="ARBA" id="ARBA00022630"/>
    </source>
</evidence>
<evidence type="ECO:0000313" key="10">
    <source>
        <dbReference type="Proteomes" id="UP000282084"/>
    </source>
</evidence>
<sequence length="376" mass="38541">MEFSWTPAQERRYRETAEAVAAAFPGPDEPRFSRAAWRRLGEIGLLGACVPEAYGGRGLGALDTALVFEAAGRATTATGVVFAAAAHLFACAVPIAGFGAPALREGLLPGMCSGELVGGNAMTEPGAGSDVSALATTAVPAEGGYTLSGTKSFVSNGPVADVYVTYAVTDPTAGHLGTSAFAVAAGTPGVRAGAAFDKLGMAGCEAGPVVFDGCSVPAGALLGEPGQGGAVFQHSMAWERSCLFALFLGVQDALVERCVAHVRQRRQFGRRLAEFQAVSHRIAEMKLRLEGSRLLLYRACWELDEGRPAASTTALAKLAVSESALASATDAVRLFGAGGYLAGHGIEAALRDAVGGVTFSGTSDVQRQLVAMELGL</sequence>
<evidence type="ECO:0000259" key="7">
    <source>
        <dbReference type="Pfam" id="PF02770"/>
    </source>
</evidence>
<dbReference type="SUPFAM" id="SSF47203">
    <property type="entry name" value="Acyl-CoA dehydrogenase C-terminal domain-like"/>
    <property type="match status" value="1"/>
</dbReference>
<dbReference type="GO" id="GO:0050660">
    <property type="term" value="F:flavin adenine dinucleotide binding"/>
    <property type="evidence" value="ECO:0007669"/>
    <property type="project" value="InterPro"/>
</dbReference>
<accession>A0A495W1S5</accession>
<keyword evidence="10" id="KW-1185">Reference proteome</keyword>
<dbReference type="InterPro" id="IPR006089">
    <property type="entry name" value="Acyl-CoA_DH_CS"/>
</dbReference>
<dbReference type="OrthoDB" id="5241155at2"/>
<dbReference type="Gene3D" id="1.20.140.10">
    <property type="entry name" value="Butyryl-CoA Dehydrogenase, subunit A, domain 3"/>
    <property type="match status" value="1"/>
</dbReference>
<feature type="domain" description="Acyl-CoA dehydrogenase/oxidase C-terminal" evidence="6">
    <location>
        <begin position="226"/>
        <end position="374"/>
    </location>
</feature>
<gene>
    <name evidence="9" type="ORF">C8E97_4323</name>
</gene>
<protein>
    <submittedName>
        <fullName evidence="9">Alkylation response protein AidB-like acyl-CoA dehydrogenase</fullName>
    </submittedName>
</protein>
<keyword evidence="5" id="KW-0560">Oxidoreductase</keyword>
<evidence type="ECO:0000256" key="2">
    <source>
        <dbReference type="ARBA" id="ARBA00009347"/>
    </source>
</evidence>
<dbReference type="InterPro" id="IPR036250">
    <property type="entry name" value="AcylCo_DH-like_C"/>
</dbReference>
<dbReference type="RefSeq" id="WP_121012067.1">
    <property type="nucleotide sequence ID" value="NZ_RBXO01000001.1"/>
</dbReference>
<dbReference type="PANTHER" id="PTHR43884:SF12">
    <property type="entry name" value="ISOVALERYL-COA DEHYDROGENASE, MITOCHONDRIAL-RELATED"/>
    <property type="match status" value="1"/>
</dbReference>
<dbReference type="EMBL" id="RBXO01000001">
    <property type="protein sequence ID" value="RKT55641.1"/>
    <property type="molecule type" value="Genomic_DNA"/>
</dbReference>
<dbReference type="GO" id="GO:0003995">
    <property type="term" value="F:acyl-CoA dehydrogenase activity"/>
    <property type="evidence" value="ECO:0007669"/>
    <property type="project" value="InterPro"/>
</dbReference>
<dbReference type="Gene3D" id="1.10.540.10">
    <property type="entry name" value="Acyl-CoA dehydrogenase/oxidase, N-terminal domain"/>
    <property type="match status" value="1"/>
</dbReference>
<dbReference type="InterPro" id="IPR046373">
    <property type="entry name" value="Acyl-CoA_Oxase/DH_mid-dom_sf"/>
</dbReference>
<keyword evidence="3 5" id="KW-0285">Flavoprotein</keyword>
<dbReference type="Proteomes" id="UP000282084">
    <property type="component" value="Unassembled WGS sequence"/>
</dbReference>
<keyword evidence="4 5" id="KW-0274">FAD</keyword>
<evidence type="ECO:0000259" key="8">
    <source>
        <dbReference type="Pfam" id="PF02771"/>
    </source>
</evidence>